<proteinExistence type="predicted"/>
<keyword evidence="2" id="KW-1185">Reference proteome</keyword>
<dbReference type="Proteomes" id="UP001497482">
    <property type="component" value="Chromosome 5"/>
</dbReference>
<gene>
    <name evidence="1" type="ORF">KC01_LOCUS33856</name>
</gene>
<evidence type="ECO:0000313" key="1">
    <source>
        <dbReference type="EMBL" id="CAL1606736.1"/>
    </source>
</evidence>
<dbReference type="AlphaFoldDB" id="A0AAV2M0B1"/>
<evidence type="ECO:0000313" key="2">
    <source>
        <dbReference type="Proteomes" id="UP001497482"/>
    </source>
</evidence>
<accession>A0AAV2M0B1</accession>
<reference evidence="1 2" key="1">
    <citation type="submission" date="2024-04" db="EMBL/GenBank/DDBJ databases">
        <authorList>
            <person name="Waldvogel A.-M."/>
            <person name="Schoenle A."/>
        </authorList>
    </citation>
    <scope>NUCLEOTIDE SEQUENCE [LARGE SCALE GENOMIC DNA]</scope>
</reference>
<name>A0AAV2M0B1_KNICA</name>
<protein>
    <submittedName>
        <fullName evidence="1">Uncharacterized protein</fullName>
    </submittedName>
</protein>
<dbReference type="EMBL" id="OZ035827">
    <property type="protein sequence ID" value="CAL1606736.1"/>
    <property type="molecule type" value="Genomic_DNA"/>
</dbReference>
<organism evidence="1 2">
    <name type="scientific">Knipowitschia caucasica</name>
    <name type="common">Caucasian dwarf goby</name>
    <name type="synonym">Pomatoschistus caucasicus</name>
    <dbReference type="NCBI Taxonomy" id="637954"/>
    <lineage>
        <taxon>Eukaryota</taxon>
        <taxon>Metazoa</taxon>
        <taxon>Chordata</taxon>
        <taxon>Craniata</taxon>
        <taxon>Vertebrata</taxon>
        <taxon>Euteleostomi</taxon>
        <taxon>Actinopterygii</taxon>
        <taxon>Neopterygii</taxon>
        <taxon>Teleostei</taxon>
        <taxon>Neoteleostei</taxon>
        <taxon>Acanthomorphata</taxon>
        <taxon>Gobiaria</taxon>
        <taxon>Gobiiformes</taxon>
        <taxon>Gobioidei</taxon>
        <taxon>Gobiidae</taxon>
        <taxon>Gobiinae</taxon>
        <taxon>Knipowitschia</taxon>
    </lineage>
</organism>
<sequence length="150" mass="17009">MAAERLFHSGHRWWSHVRLYRDRPGFVPTTPPYPSLPPPPPERAAAHREPAARMMGAGEVNVKRKIMAQWRVGAEGDGREAAILKRRYRYTPLVITLDTVQTFSVALGQKQRTHRNPDTVGMNFLVSQCSRGQFYRVAGKCVMPRGKDTP</sequence>